<sequence length="169" mass="17769">MRRWALTVRVVSSVGWLGAVVAFLVVAATSLTSADGGLVRAAVMLMAAIGQMAIVPLSLLALASGVLQALGTSWGLFDHYWVVVKLIITAVSVLVLLNFQPDMNALAHLAAGWPTPTPEQLAQLRSPAPALHASVALALLVVTTALSVMKPAGMTPYGQRRQRQAARQP</sequence>
<dbReference type="EMBL" id="BMQN01000023">
    <property type="protein sequence ID" value="GGS09165.1"/>
    <property type="molecule type" value="Genomic_DNA"/>
</dbReference>
<dbReference type="Proteomes" id="UP000644548">
    <property type="component" value="Unassembled WGS sequence"/>
</dbReference>
<feature type="transmembrane region" description="Helical" evidence="1">
    <location>
        <begin position="43"/>
        <end position="67"/>
    </location>
</feature>
<evidence type="ECO:0008006" key="4">
    <source>
        <dbReference type="Google" id="ProtNLM"/>
    </source>
</evidence>
<keyword evidence="1" id="KW-0812">Transmembrane</keyword>
<evidence type="ECO:0000256" key="1">
    <source>
        <dbReference type="SAM" id="Phobius"/>
    </source>
</evidence>
<name>A0ABQ2S9X5_9DEIO</name>
<protein>
    <recommendedName>
        <fullName evidence="4">DUF2269 domain-containing protein</fullName>
    </recommendedName>
</protein>
<accession>A0ABQ2S9X5</accession>
<keyword evidence="1" id="KW-0472">Membrane</keyword>
<organism evidence="2 3">
    <name type="scientific">Deinococcus sedimenti</name>
    <dbReference type="NCBI Taxonomy" id="1867090"/>
    <lineage>
        <taxon>Bacteria</taxon>
        <taxon>Thermotogati</taxon>
        <taxon>Deinococcota</taxon>
        <taxon>Deinococci</taxon>
        <taxon>Deinococcales</taxon>
        <taxon>Deinococcaceae</taxon>
        <taxon>Deinococcus</taxon>
    </lineage>
</organism>
<keyword evidence="3" id="KW-1185">Reference proteome</keyword>
<reference evidence="3" key="1">
    <citation type="journal article" date="2019" name="Int. J. Syst. Evol. Microbiol.">
        <title>The Global Catalogue of Microorganisms (GCM) 10K type strain sequencing project: providing services to taxonomists for standard genome sequencing and annotation.</title>
        <authorList>
            <consortium name="The Broad Institute Genomics Platform"/>
            <consortium name="The Broad Institute Genome Sequencing Center for Infectious Disease"/>
            <person name="Wu L."/>
            <person name="Ma J."/>
        </authorList>
    </citation>
    <scope>NUCLEOTIDE SEQUENCE [LARGE SCALE GENOMIC DNA]</scope>
    <source>
        <strain evidence="3">JCM 31405</strain>
    </source>
</reference>
<keyword evidence="1" id="KW-1133">Transmembrane helix</keyword>
<feature type="transmembrane region" description="Helical" evidence="1">
    <location>
        <begin position="130"/>
        <end position="149"/>
    </location>
</feature>
<comment type="caution">
    <text evidence="2">The sequence shown here is derived from an EMBL/GenBank/DDBJ whole genome shotgun (WGS) entry which is preliminary data.</text>
</comment>
<feature type="transmembrane region" description="Helical" evidence="1">
    <location>
        <begin position="79"/>
        <end position="99"/>
    </location>
</feature>
<feature type="transmembrane region" description="Helical" evidence="1">
    <location>
        <begin position="6"/>
        <end position="31"/>
    </location>
</feature>
<evidence type="ECO:0000313" key="2">
    <source>
        <dbReference type="EMBL" id="GGS09165.1"/>
    </source>
</evidence>
<gene>
    <name evidence="2" type="ORF">GCM10008960_39330</name>
</gene>
<evidence type="ECO:0000313" key="3">
    <source>
        <dbReference type="Proteomes" id="UP000644548"/>
    </source>
</evidence>
<proteinExistence type="predicted"/>